<evidence type="ECO:0000256" key="2">
    <source>
        <dbReference type="SAM" id="SignalP"/>
    </source>
</evidence>
<comment type="caution">
    <text evidence="3">The sequence shown here is derived from an EMBL/GenBank/DDBJ whole genome shotgun (WGS) entry which is preliminary data.</text>
</comment>
<dbReference type="Proteomes" id="UP000015346">
    <property type="component" value="Unassembled WGS sequence"/>
</dbReference>
<evidence type="ECO:0000256" key="1">
    <source>
        <dbReference type="SAM" id="MobiDB-lite"/>
    </source>
</evidence>
<evidence type="ECO:0000313" key="3">
    <source>
        <dbReference type="EMBL" id="EPX84499.1"/>
    </source>
</evidence>
<proteinExistence type="predicted"/>
<dbReference type="AlphaFoldDB" id="S9SE20"/>
<dbReference type="EMBL" id="AOLV01000024">
    <property type="protein sequence ID" value="EPX84499.1"/>
    <property type="molecule type" value="Genomic_DNA"/>
</dbReference>
<reference evidence="3 4" key="1">
    <citation type="journal article" date="2013" name="Stand. Genomic Sci.">
        <title>Genome sequence of the reddish-pigmented Rubellimicrobium thermophilum type strain (DSM 16684(T)), a member of the Roseobacter clade.</title>
        <authorList>
            <person name="Fiebig A."/>
            <person name="Riedel T."/>
            <person name="Gronow S."/>
            <person name="Petersen J."/>
            <person name="Klenk H.P."/>
            <person name="Goker M."/>
        </authorList>
    </citation>
    <scope>NUCLEOTIDE SEQUENCE [LARGE SCALE GENOMIC DNA]</scope>
    <source>
        <strain evidence="3 4">DSM 16684</strain>
    </source>
</reference>
<protein>
    <submittedName>
        <fullName evidence="3">Uncharacterized protein</fullName>
    </submittedName>
</protein>
<keyword evidence="4" id="KW-1185">Reference proteome</keyword>
<feature type="chain" id="PRO_5004556817" evidence="2">
    <location>
        <begin position="19"/>
        <end position="156"/>
    </location>
</feature>
<name>S9SE20_9RHOB</name>
<dbReference type="STRING" id="1123069.ruthe_02179"/>
<accession>S9SE20</accession>
<feature type="signal peptide" evidence="2">
    <location>
        <begin position="1"/>
        <end position="18"/>
    </location>
</feature>
<dbReference type="HOGENOM" id="CLU_1685298_0_0_5"/>
<feature type="region of interest" description="Disordered" evidence="1">
    <location>
        <begin position="25"/>
        <end position="65"/>
    </location>
</feature>
<keyword evidence="2" id="KW-0732">Signal</keyword>
<organism evidence="3 4">
    <name type="scientific">Rubellimicrobium thermophilum DSM 16684</name>
    <dbReference type="NCBI Taxonomy" id="1123069"/>
    <lineage>
        <taxon>Bacteria</taxon>
        <taxon>Pseudomonadati</taxon>
        <taxon>Pseudomonadota</taxon>
        <taxon>Alphaproteobacteria</taxon>
        <taxon>Rhodobacterales</taxon>
        <taxon>Roseobacteraceae</taxon>
        <taxon>Rubellimicrobium</taxon>
    </lineage>
</organism>
<sequence>MRLRGFVLAVLLPGCTLAAGEIGRQTGGPAAPSSASIPGNPGMSAPPVLPPPQYSPDESARRAFDEASAAGSSAALILFLAREPDSPYRDEALARLEARRQPDPPGTAAALAPADAAVIEAFDAARLAGSRSAWEAFLAAHGTHPLAALAQQLMAR</sequence>
<evidence type="ECO:0000313" key="4">
    <source>
        <dbReference type="Proteomes" id="UP000015346"/>
    </source>
</evidence>
<gene>
    <name evidence="3" type="ORF">ruthe_02179</name>
</gene>